<dbReference type="InterPro" id="IPR013783">
    <property type="entry name" value="Ig-like_fold"/>
</dbReference>
<evidence type="ECO:0000259" key="6">
    <source>
        <dbReference type="PROSITE" id="PS01180"/>
    </source>
</evidence>
<dbReference type="GO" id="GO:0006508">
    <property type="term" value="P:proteolysis"/>
    <property type="evidence" value="ECO:0007669"/>
    <property type="project" value="UniProtKB-KW"/>
</dbReference>
<name>A0A2I0R1J8_9FLAO</name>
<protein>
    <recommendedName>
        <fullName evidence="11">PKD domain-containing protein</fullName>
    </recommendedName>
</protein>
<dbReference type="PROSITE" id="PS01180">
    <property type="entry name" value="CUB"/>
    <property type="match status" value="1"/>
</dbReference>
<keyword evidence="4" id="KW-1015">Disulfide bond</keyword>
<evidence type="ECO:0000256" key="5">
    <source>
        <dbReference type="SAM" id="SignalP"/>
    </source>
</evidence>
<dbReference type="InterPro" id="IPR035986">
    <property type="entry name" value="PKD_dom_sf"/>
</dbReference>
<keyword evidence="1" id="KW-0645">Protease</keyword>
<evidence type="ECO:0000313" key="9">
    <source>
        <dbReference type="EMBL" id="PKR80461.1"/>
    </source>
</evidence>
<dbReference type="GO" id="GO:0004252">
    <property type="term" value="F:serine-type endopeptidase activity"/>
    <property type="evidence" value="ECO:0007669"/>
    <property type="project" value="InterPro"/>
</dbReference>
<evidence type="ECO:0000256" key="1">
    <source>
        <dbReference type="ARBA" id="ARBA00022670"/>
    </source>
</evidence>
<dbReference type="InterPro" id="IPR000859">
    <property type="entry name" value="CUB_dom"/>
</dbReference>
<dbReference type="Gene3D" id="2.60.120.290">
    <property type="entry name" value="Spermadhesin, CUB domain"/>
    <property type="match status" value="1"/>
</dbReference>
<dbReference type="PROSITE" id="PS50093">
    <property type="entry name" value="PKD"/>
    <property type="match status" value="1"/>
</dbReference>
<evidence type="ECO:0000256" key="4">
    <source>
        <dbReference type="ARBA" id="ARBA00023157"/>
    </source>
</evidence>
<accession>A0A2I0R1J8</accession>
<evidence type="ECO:0000313" key="10">
    <source>
        <dbReference type="Proteomes" id="UP000236654"/>
    </source>
</evidence>
<evidence type="ECO:0000259" key="8">
    <source>
        <dbReference type="PROSITE" id="PS51829"/>
    </source>
</evidence>
<keyword evidence="5" id="KW-0732">Signal</keyword>
<proteinExistence type="predicted"/>
<dbReference type="EMBL" id="PJNI01000009">
    <property type="protein sequence ID" value="PKR80461.1"/>
    <property type="molecule type" value="Genomic_DNA"/>
</dbReference>
<dbReference type="InterPro" id="IPR008979">
    <property type="entry name" value="Galactose-bd-like_sf"/>
</dbReference>
<dbReference type="InterPro" id="IPR035914">
    <property type="entry name" value="Sperma_CUB_dom_sf"/>
</dbReference>
<dbReference type="Proteomes" id="UP000236654">
    <property type="component" value="Unassembled WGS sequence"/>
</dbReference>
<dbReference type="InterPro" id="IPR000601">
    <property type="entry name" value="PKD_dom"/>
</dbReference>
<feature type="domain" description="P/Homo B" evidence="8">
    <location>
        <begin position="273"/>
        <end position="453"/>
    </location>
</feature>
<comment type="caution">
    <text evidence="9">The sequence shown here is derived from an EMBL/GenBank/DDBJ whole genome shotgun (WGS) entry which is preliminary data.</text>
</comment>
<dbReference type="AlphaFoldDB" id="A0A2I0R1J8"/>
<dbReference type="Pfam" id="PF00431">
    <property type="entry name" value="CUB"/>
    <property type="match status" value="1"/>
</dbReference>
<dbReference type="PANTHER" id="PTHR24251">
    <property type="entry name" value="OVOCHYMASE-RELATED"/>
    <property type="match status" value="1"/>
</dbReference>
<dbReference type="Gene3D" id="2.60.40.10">
    <property type="entry name" value="Immunoglobulins"/>
    <property type="match status" value="1"/>
</dbReference>
<feature type="chain" id="PRO_5014194667" description="PKD domain-containing protein" evidence="5">
    <location>
        <begin position="23"/>
        <end position="700"/>
    </location>
</feature>
<evidence type="ECO:0000256" key="2">
    <source>
        <dbReference type="ARBA" id="ARBA00022737"/>
    </source>
</evidence>
<feature type="non-terminal residue" evidence="9">
    <location>
        <position position="700"/>
    </location>
</feature>
<dbReference type="InterPro" id="IPR002884">
    <property type="entry name" value="P_dom"/>
</dbReference>
<dbReference type="SUPFAM" id="SSF49854">
    <property type="entry name" value="Spermadhesin, CUB domain"/>
    <property type="match status" value="1"/>
</dbReference>
<keyword evidence="10" id="KW-1185">Reference proteome</keyword>
<sequence length="700" mass="73093">MKHAKLAMTLLFLFLGMNILQAQNYNMTNGGSISTCSGTFYDSGGSGGSYSGSENLTYTICPDNGGKLTADFTSFDIENSWDFLTIYDGNSTAAPTLGSYTGTTSPGFVGATASNTSGCLTFVFTSDGSVNNAGWSANIACTQPCQDIIANAIFSPAPDGDGIIRICQGTAVTMNGTGVYPDNNTSYPQSDATSTFTWSTQDGPAIVGQSVTHTYTTEGAYIVQLEIEDVQGCSNANDIDQEIRVSTTPNFSGTIGSPDPICLGEQASFNGVVTPVTYEKTCNQPNFPPISLPDGSGVSYQTSVNIDCYGASQTVTNISDIVSICLEIEHSFLGDLDMVIECPNGQTVSLKDYPGGSNTFLGEPVDDDGQPTVQGVGYNYCFDPTATNGTLVANGTGGVSLPAGSYESANSMGGLIGCDLNGDWTLIITDHMGSDNGFIFDWSLNFDPAILPPAITFTPTIVTEGWQADPTIVGGTNPITVEPTSTGNACYTFEVTDNFGCDYDTTVCITVDPSPVIDPVADVTQCNPYTLPAITGVNLTGNEAYYTGMNGTGTQYNPGDVISATTTLYIYDRATVAPFCENETSFTITIINAVLTMNCPPALTAVCDISEQPAYANFAAFQAAGGSASTTGGASVLPATFTLLSEVSDGNTCPEVITRTYQIEDDCGNTETCTQTITINDLIAPTGTAPADLTVQCIGD</sequence>
<dbReference type="SUPFAM" id="SSF49785">
    <property type="entry name" value="Galactose-binding domain-like"/>
    <property type="match status" value="1"/>
</dbReference>
<dbReference type="SUPFAM" id="SSF49299">
    <property type="entry name" value="PKD domain"/>
    <property type="match status" value="1"/>
</dbReference>
<keyword evidence="3" id="KW-0378">Hydrolase</keyword>
<dbReference type="OrthoDB" id="9765926at2"/>
<feature type="signal peptide" evidence="5">
    <location>
        <begin position="1"/>
        <end position="22"/>
    </location>
</feature>
<keyword evidence="2" id="KW-0677">Repeat</keyword>
<gene>
    <name evidence="9" type="ORF">CW751_08780</name>
</gene>
<feature type="domain" description="PKD" evidence="7">
    <location>
        <begin position="189"/>
        <end position="232"/>
    </location>
</feature>
<evidence type="ECO:0000256" key="3">
    <source>
        <dbReference type="ARBA" id="ARBA00022801"/>
    </source>
</evidence>
<dbReference type="CDD" id="cd00041">
    <property type="entry name" value="CUB"/>
    <property type="match status" value="1"/>
</dbReference>
<evidence type="ECO:0000259" key="7">
    <source>
        <dbReference type="PROSITE" id="PS50093"/>
    </source>
</evidence>
<dbReference type="PROSITE" id="PS51829">
    <property type="entry name" value="P_HOMO_B"/>
    <property type="match status" value="1"/>
</dbReference>
<feature type="domain" description="CUB" evidence="6">
    <location>
        <begin position="29"/>
        <end position="142"/>
    </location>
</feature>
<dbReference type="Gene3D" id="2.60.120.260">
    <property type="entry name" value="Galactose-binding domain-like"/>
    <property type="match status" value="1"/>
</dbReference>
<dbReference type="SMART" id="SM00042">
    <property type="entry name" value="CUB"/>
    <property type="match status" value="1"/>
</dbReference>
<evidence type="ECO:0008006" key="11">
    <source>
        <dbReference type="Google" id="ProtNLM"/>
    </source>
</evidence>
<dbReference type="Pfam" id="PF18911">
    <property type="entry name" value="PKD_4"/>
    <property type="match status" value="1"/>
</dbReference>
<organism evidence="9 10">
    <name type="scientific">Brumimicrobium salinarum</name>
    <dbReference type="NCBI Taxonomy" id="2058658"/>
    <lineage>
        <taxon>Bacteria</taxon>
        <taxon>Pseudomonadati</taxon>
        <taxon>Bacteroidota</taxon>
        <taxon>Flavobacteriia</taxon>
        <taxon>Flavobacteriales</taxon>
        <taxon>Crocinitomicaceae</taxon>
        <taxon>Brumimicrobium</taxon>
    </lineage>
</organism>
<reference evidence="9 10" key="1">
    <citation type="submission" date="2017-12" db="EMBL/GenBank/DDBJ databases">
        <title>The draft genome sequence of Brumimicrobium saltpan LHR20.</title>
        <authorList>
            <person name="Do Z.-J."/>
            <person name="Luo H.-R."/>
        </authorList>
    </citation>
    <scope>NUCLEOTIDE SEQUENCE [LARGE SCALE GENOMIC DNA]</scope>
    <source>
        <strain evidence="9 10">LHR20</strain>
    </source>
</reference>
<dbReference type="PANTHER" id="PTHR24251:SF52">
    <property type="entry name" value="CUB DOMAIN-CONTAINING PROTEIN"/>
    <property type="match status" value="1"/>
</dbReference>
<dbReference type="RefSeq" id="WP_119782961.1">
    <property type="nucleotide sequence ID" value="NZ_PJNI01000009.1"/>
</dbReference>